<feature type="transmembrane region" description="Helical" evidence="1">
    <location>
        <begin position="200"/>
        <end position="227"/>
    </location>
</feature>
<proteinExistence type="predicted"/>
<keyword evidence="1" id="KW-1133">Transmembrane helix</keyword>
<dbReference type="OrthoDB" id="5819582at2759"/>
<dbReference type="EMBL" id="ML978130">
    <property type="protein sequence ID" value="KAF2095783.1"/>
    <property type="molecule type" value="Genomic_DNA"/>
</dbReference>
<gene>
    <name evidence="3" type="ORF">NA57DRAFT_58856</name>
</gene>
<accession>A0A9P4IAC7</accession>
<reference evidence="3" key="1">
    <citation type="journal article" date="2020" name="Stud. Mycol.">
        <title>101 Dothideomycetes genomes: a test case for predicting lifestyles and emergence of pathogens.</title>
        <authorList>
            <person name="Haridas S."/>
            <person name="Albert R."/>
            <person name="Binder M."/>
            <person name="Bloem J."/>
            <person name="Labutti K."/>
            <person name="Salamov A."/>
            <person name="Andreopoulos B."/>
            <person name="Baker S."/>
            <person name="Barry K."/>
            <person name="Bills G."/>
            <person name="Bluhm B."/>
            <person name="Cannon C."/>
            <person name="Castanera R."/>
            <person name="Culley D."/>
            <person name="Daum C."/>
            <person name="Ezra D."/>
            <person name="Gonzalez J."/>
            <person name="Henrissat B."/>
            <person name="Kuo A."/>
            <person name="Liang C."/>
            <person name="Lipzen A."/>
            <person name="Lutzoni F."/>
            <person name="Magnuson J."/>
            <person name="Mondo S."/>
            <person name="Nolan M."/>
            <person name="Ohm R."/>
            <person name="Pangilinan J."/>
            <person name="Park H.-J."/>
            <person name="Ramirez L."/>
            <person name="Alfaro M."/>
            <person name="Sun H."/>
            <person name="Tritt A."/>
            <person name="Yoshinaga Y."/>
            <person name="Zwiers L.-H."/>
            <person name="Turgeon B."/>
            <person name="Goodwin S."/>
            <person name="Spatafora J."/>
            <person name="Crous P."/>
            <person name="Grigoriev I."/>
        </authorList>
    </citation>
    <scope>NUCLEOTIDE SEQUENCE</scope>
    <source>
        <strain evidence="3">CBS 133067</strain>
    </source>
</reference>
<organism evidence="3 4">
    <name type="scientific">Rhizodiscina lignyota</name>
    <dbReference type="NCBI Taxonomy" id="1504668"/>
    <lineage>
        <taxon>Eukaryota</taxon>
        <taxon>Fungi</taxon>
        <taxon>Dikarya</taxon>
        <taxon>Ascomycota</taxon>
        <taxon>Pezizomycotina</taxon>
        <taxon>Dothideomycetes</taxon>
        <taxon>Pleosporomycetidae</taxon>
        <taxon>Aulographales</taxon>
        <taxon>Rhizodiscinaceae</taxon>
        <taxon>Rhizodiscina</taxon>
    </lineage>
</organism>
<evidence type="ECO:0000256" key="1">
    <source>
        <dbReference type="SAM" id="Phobius"/>
    </source>
</evidence>
<name>A0A9P4IAC7_9PEZI</name>
<evidence type="ECO:0000259" key="2">
    <source>
        <dbReference type="Pfam" id="PF01757"/>
    </source>
</evidence>
<sequence length="432" mass="49985">MQRIQWVDGLRGIAAFLVTFNHFFNGEIEAPFRSFWAHPSDANRHLIQLPPIRILWAMDAMVPLFMVISGYSISRSLIHTRETRPDRLTAHFRSSFCRRPFRLFLPVLLLSITTQILFFFDIFHHIFRPRIYQLVQPGVAPCRHVGFLIEYMMDSLNLFDPQWNDGINEPLWTMPIEYRGSCIIYFIIIIQASWKPVPRIWSLACLMLYIWWYAYWAVLPFVGGLMLAEIQTAFPSCLTIRRGTGRCAQVVALTVGLYLLCLQSSDGYPPGYGFLVKAQTWHWTQYSTWLDTQRMWHGVGAILFFLGALDALWIHRLLCTGPVQTMGRLSYAVYLVHFAIYLLWRAPLRDALWRGITKSEYPGVETATAERLGLFLCVYVVAGLILGSVVVLTAQLYMEYVDGKVVRLSRAIDQWLNSRDLKEPNQIRDKSS</sequence>
<feature type="transmembrane region" description="Helical" evidence="1">
    <location>
        <begin position="295"/>
        <end position="314"/>
    </location>
</feature>
<feature type="transmembrane region" description="Helical" evidence="1">
    <location>
        <begin position="103"/>
        <end position="123"/>
    </location>
</feature>
<dbReference type="Proteomes" id="UP000799772">
    <property type="component" value="Unassembled WGS sequence"/>
</dbReference>
<comment type="caution">
    <text evidence="3">The sequence shown here is derived from an EMBL/GenBank/DDBJ whole genome shotgun (WGS) entry which is preliminary data.</text>
</comment>
<dbReference type="GO" id="GO:0016747">
    <property type="term" value="F:acyltransferase activity, transferring groups other than amino-acyl groups"/>
    <property type="evidence" value="ECO:0007669"/>
    <property type="project" value="InterPro"/>
</dbReference>
<feature type="transmembrane region" description="Helical" evidence="1">
    <location>
        <begin position="54"/>
        <end position="73"/>
    </location>
</feature>
<feature type="transmembrane region" description="Helical" evidence="1">
    <location>
        <begin position="326"/>
        <end position="344"/>
    </location>
</feature>
<dbReference type="Pfam" id="PF01757">
    <property type="entry name" value="Acyl_transf_3"/>
    <property type="match status" value="1"/>
</dbReference>
<protein>
    <recommendedName>
        <fullName evidence="2">Acyltransferase 3 domain-containing protein</fullName>
    </recommendedName>
</protein>
<evidence type="ECO:0000313" key="3">
    <source>
        <dbReference type="EMBL" id="KAF2095783.1"/>
    </source>
</evidence>
<keyword evidence="4" id="KW-1185">Reference proteome</keyword>
<evidence type="ECO:0000313" key="4">
    <source>
        <dbReference type="Proteomes" id="UP000799772"/>
    </source>
</evidence>
<feature type="transmembrane region" description="Helical" evidence="1">
    <location>
        <begin position="372"/>
        <end position="397"/>
    </location>
</feature>
<dbReference type="PANTHER" id="PTHR23028">
    <property type="entry name" value="ACETYLTRANSFERASE"/>
    <property type="match status" value="1"/>
</dbReference>
<dbReference type="AlphaFoldDB" id="A0A9P4IAC7"/>
<dbReference type="PANTHER" id="PTHR23028:SF134">
    <property type="entry name" value="PUTATIVE (AFU_ORTHOLOGUE AFUA_4G08520)-RELATED"/>
    <property type="match status" value="1"/>
</dbReference>
<dbReference type="InterPro" id="IPR050879">
    <property type="entry name" value="Acyltransferase_3"/>
</dbReference>
<keyword evidence="1" id="KW-0472">Membrane</keyword>
<feature type="domain" description="Acyltransferase 3" evidence="2">
    <location>
        <begin position="5"/>
        <end position="365"/>
    </location>
</feature>
<dbReference type="InterPro" id="IPR002656">
    <property type="entry name" value="Acyl_transf_3_dom"/>
</dbReference>
<keyword evidence="1" id="KW-0812">Transmembrane</keyword>